<feature type="transmembrane region" description="Helical" evidence="2">
    <location>
        <begin position="561"/>
        <end position="580"/>
    </location>
</feature>
<evidence type="ECO:0000313" key="3">
    <source>
        <dbReference type="EMBL" id="SDF43322.1"/>
    </source>
</evidence>
<dbReference type="SUPFAM" id="SSF55486">
    <property type="entry name" value="Metalloproteases ('zincins'), catalytic domain"/>
    <property type="match status" value="1"/>
</dbReference>
<dbReference type="InterPro" id="IPR024079">
    <property type="entry name" value="MetalloPept_cat_dom_sf"/>
</dbReference>
<keyword evidence="2" id="KW-0472">Membrane</keyword>
<feature type="region of interest" description="Disordered" evidence="1">
    <location>
        <begin position="488"/>
        <end position="514"/>
    </location>
</feature>
<keyword evidence="2" id="KW-1133">Transmembrane helix</keyword>
<evidence type="ECO:0000256" key="1">
    <source>
        <dbReference type="SAM" id="MobiDB-lite"/>
    </source>
</evidence>
<name>A0A1G7L1A2_9ACTN</name>
<sequence>MQEGMSPAPAVRRPSALLRALVVAGAVAVAAPVVVLADLGTASAQEPAGTAVVGRLLQAWPEKAPGEEHAHAEAAAPLSWVETADGSVRVPTEDLAGVPAGATVELTVGADVRDEGTEEHGLEPAQRVLSTASVTPATTVAAVRRPVTNQVTIVLVAPAGTSPDAALVPADVAAVVDGTVADFWSEQTDGAVRFGVAASSGWLRTTAGCTDPTALWDEAADAVGFRPGPGKHLMLHLSSGTATQPGCSYALAEVGAGPSSGGRLYVRETLPSVIAHELGHNLGLSHSSGRQCDETVETGNCRTTGYRDFYDVMGVSWSQLGSLNALQAARLGVLPAGALRSLDVHDDAAPVVLAPTGTRTGTRALRLTDAEGTDYWLEYRTATGADAWLGRAASNPYRLETGVLLRREAEFPDTSVLLDGTPSASSGWDDDLQAALPVDVPVVLSGGDFTVTVRSTTADGAAVDVVPTTPAVAAAPPAPREEGAGRLLAADGDSADGGSTDGGSTGRGAAAPGHDAAVDVPAAAPGQLPVTVPSTPLPAAAGATRAPALAPAAGSTSTGSLLVVAAVAGIGLTGTALLALRRARLRTR</sequence>
<dbReference type="OrthoDB" id="3758789at2"/>
<dbReference type="Proteomes" id="UP000199406">
    <property type="component" value="Unassembled WGS sequence"/>
</dbReference>
<proteinExistence type="predicted"/>
<keyword evidence="4" id="KW-1185">Reference proteome</keyword>
<evidence type="ECO:0000256" key="2">
    <source>
        <dbReference type="SAM" id="Phobius"/>
    </source>
</evidence>
<keyword evidence="2" id="KW-0812">Transmembrane</keyword>
<reference evidence="4" key="1">
    <citation type="submission" date="2016-10" db="EMBL/GenBank/DDBJ databases">
        <authorList>
            <person name="Varghese N."/>
            <person name="Submissions S."/>
        </authorList>
    </citation>
    <scope>NUCLEOTIDE SEQUENCE [LARGE SCALE GENOMIC DNA]</scope>
    <source>
        <strain evidence="4">DSM 44268</strain>
    </source>
</reference>
<dbReference type="STRING" id="1550231.SAMN05660662_2206"/>
<accession>A0A1G7L1A2</accession>
<organism evidence="3 4">
    <name type="scientific">Blastococcus aurantiacus</name>
    <dbReference type="NCBI Taxonomy" id="1550231"/>
    <lineage>
        <taxon>Bacteria</taxon>
        <taxon>Bacillati</taxon>
        <taxon>Actinomycetota</taxon>
        <taxon>Actinomycetes</taxon>
        <taxon>Geodermatophilales</taxon>
        <taxon>Geodermatophilaceae</taxon>
        <taxon>Blastococcus</taxon>
    </lineage>
</organism>
<feature type="compositionally biased region" description="Low complexity" evidence="1">
    <location>
        <begin position="488"/>
        <end position="498"/>
    </location>
</feature>
<dbReference type="EMBL" id="FNBT01000003">
    <property type="protein sequence ID" value="SDF43322.1"/>
    <property type="molecule type" value="Genomic_DNA"/>
</dbReference>
<evidence type="ECO:0008006" key="5">
    <source>
        <dbReference type="Google" id="ProtNLM"/>
    </source>
</evidence>
<dbReference type="AlphaFoldDB" id="A0A1G7L1A2"/>
<gene>
    <name evidence="3" type="ORF">SAMN05660662_2206</name>
</gene>
<dbReference type="Gene3D" id="3.40.390.10">
    <property type="entry name" value="Collagenase (Catalytic Domain)"/>
    <property type="match status" value="1"/>
</dbReference>
<dbReference type="GO" id="GO:0008237">
    <property type="term" value="F:metallopeptidase activity"/>
    <property type="evidence" value="ECO:0007669"/>
    <property type="project" value="InterPro"/>
</dbReference>
<evidence type="ECO:0000313" key="4">
    <source>
        <dbReference type="Proteomes" id="UP000199406"/>
    </source>
</evidence>
<protein>
    <recommendedName>
        <fullName evidence="5">Metallo-peptidase family M12B Reprolysin-like</fullName>
    </recommendedName>
</protein>